<organism evidence="2 3">
    <name type="scientific">Bagarius yarrelli</name>
    <name type="common">Goonch</name>
    <name type="synonym">Bagrus yarrelli</name>
    <dbReference type="NCBI Taxonomy" id="175774"/>
    <lineage>
        <taxon>Eukaryota</taxon>
        <taxon>Metazoa</taxon>
        <taxon>Chordata</taxon>
        <taxon>Craniata</taxon>
        <taxon>Vertebrata</taxon>
        <taxon>Euteleostomi</taxon>
        <taxon>Actinopterygii</taxon>
        <taxon>Neopterygii</taxon>
        <taxon>Teleostei</taxon>
        <taxon>Ostariophysi</taxon>
        <taxon>Siluriformes</taxon>
        <taxon>Sisoridae</taxon>
        <taxon>Sisorinae</taxon>
        <taxon>Bagarius</taxon>
    </lineage>
</organism>
<evidence type="ECO:0000256" key="1">
    <source>
        <dbReference type="SAM" id="MobiDB-lite"/>
    </source>
</evidence>
<dbReference type="EMBL" id="VCAZ01000220">
    <property type="protein sequence ID" value="TTJ23331.1"/>
    <property type="molecule type" value="Genomic_DNA"/>
</dbReference>
<comment type="caution">
    <text evidence="2">The sequence shown here is derived from an EMBL/GenBank/DDBJ whole genome shotgun (WGS) entry which is preliminary data.</text>
</comment>
<evidence type="ECO:0000313" key="3">
    <source>
        <dbReference type="Proteomes" id="UP000319801"/>
    </source>
</evidence>
<gene>
    <name evidence="2" type="ORF">Baya_15513</name>
</gene>
<feature type="compositionally biased region" description="Acidic residues" evidence="1">
    <location>
        <begin position="169"/>
        <end position="187"/>
    </location>
</feature>
<dbReference type="AlphaFoldDB" id="A0A556VBY3"/>
<evidence type="ECO:0000313" key="2">
    <source>
        <dbReference type="EMBL" id="TTJ23331.1"/>
    </source>
</evidence>
<sequence length="202" mass="23072">MLILKQHYQDTLVEELSQIQVPSQSWEEYFQTATVWANRILGRRLKDKSVQEAYTLIKRKCHLPVPTTNPDVVEEETVIHDVHLPPPSPPVIKRSSDTVVQVMVHATRKETQTASTMTEPPNDWSPFRQSEAEAVKAVDFPPSPKNKRTSRVRFNPAVIEEKDLVLVEEQGEDELSEAEQSENEEEEQVHSVARRGTPSPEK</sequence>
<keyword evidence="3" id="KW-1185">Reference proteome</keyword>
<accession>A0A556VBY3</accession>
<proteinExistence type="predicted"/>
<protein>
    <submittedName>
        <fullName evidence="2">Uncharacterized protein</fullName>
    </submittedName>
</protein>
<reference evidence="2 3" key="1">
    <citation type="journal article" date="2019" name="Genome Biol. Evol.">
        <title>Whole-Genome Sequencing of the Giant Devil Catfish, Bagarius yarrelli.</title>
        <authorList>
            <person name="Jiang W."/>
            <person name="Lv Y."/>
            <person name="Cheng L."/>
            <person name="Yang K."/>
            <person name="Chao B."/>
            <person name="Wang X."/>
            <person name="Li Y."/>
            <person name="Pan X."/>
            <person name="You X."/>
            <person name="Zhang Y."/>
            <person name="Yang J."/>
            <person name="Li J."/>
            <person name="Zhang X."/>
            <person name="Liu S."/>
            <person name="Sun C."/>
            <person name="Yang J."/>
            <person name="Shi Q."/>
        </authorList>
    </citation>
    <scope>NUCLEOTIDE SEQUENCE [LARGE SCALE GENOMIC DNA]</scope>
    <source>
        <strain evidence="2">JWS20170419001</strain>
        <tissue evidence="2">Muscle</tissue>
    </source>
</reference>
<feature type="region of interest" description="Disordered" evidence="1">
    <location>
        <begin position="136"/>
        <end position="202"/>
    </location>
</feature>
<name>A0A556VBY3_BAGYA</name>
<dbReference type="Proteomes" id="UP000319801">
    <property type="component" value="Unassembled WGS sequence"/>
</dbReference>